<evidence type="ECO:0000256" key="1">
    <source>
        <dbReference type="SAM" id="Phobius"/>
    </source>
</evidence>
<dbReference type="EMBL" id="CAJVPV010001195">
    <property type="protein sequence ID" value="CAG8489514.1"/>
    <property type="molecule type" value="Genomic_DNA"/>
</dbReference>
<evidence type="ECO:0000313" key="3">
    <source>
        <dbReference type="Proteomes" id="UP000789342"/>
    </source>
</evidence>
<comment type="caution">
    <text evidence="2">The sequence shown here is derived from an EMBL/GenBank/DDBJ whole genome shotgun (WGS) entry which is preliminary data.</text>
</comment>
<feature type="transmembrane region" description="Helical" evidence="1">
    <location>
        <begin position="153"/>
        <end position="171"/>
    </location>
</feature>
<reference evidence="2" key="1">
    <citation type="submission" date="2021-06" db="EMBL/GenBank/DDBJ databases">
        <authorList>
            <person name="Kallberg Y."/>
            <person name="Tangrot J."/>
            <person name="Rosling A."/>
        </authorList>
    </citation>
    <scope>NUCLEOTIDE SEQUENCE</scope>
    <source>
        <strain evidence="2">CL551</strain>
    </source>
</reference>
<keyword evidence="1" id="KW-0472">Membrane</keyword>
<name>A0A9N8ZD65_9GLOM</name>
<proteinExistence type="predicted"/>
<keyword evidence="3" id="KW-1185">Reference proteome</keyword>
<organism evidence="2 3">
    <name type="scientific">Acaulospora morrowiae</name>
    <dbReference type="NCBI Taxonomy" id="94023"/>
    <lineage>
        <taxon>Eukaryota</taxon>
        <taxon>Fungi</taxon>
        <taxon>Fungi incertae sedis</taxon>
        <taxon>Mucoromycota</taxon>
        <taxon>Glomeromycotina</taxon>
        <taxon>Glomeromycetes</taxon>
        <taxon>Diversisporales</taxon>
        <taxon>Acaulosporaceae</taxon>
        <taxon>Acaulospora</taxon>
    </lineage>
</organism>
<evidence type="ECO:0000313" key="2">
    <source>
        <dbReference type="EMBL" id="CAG8489514.1"/>
    </source>
</evidence>
<dbReference type="Proteomes" id="UP000789342">
    <property type="component" value="Unassembled WGS sequence"/>
</dbReference>
<dbReference type="OrthoDB" id="2359655at2759"/>
<dbReference type="AlphaFoldDB" id="A0A9N8ZD65"/>
<protein>
    <submittedName>
        <fullName evidence="2">8237_t:CDS:1</fullName>
    </submittedName>
</protein>
<keyword evidence="1" id="KW-1133">Transmembrane helix</keyword>
<gene>
    <name evidence="2" type="ORF">AMORRO_LOCUS2708</name>
</gene>
<accession>A0A9N8ZD65</accession>
<sequence length="272" mass="30586">MEATLERFSNYPPSTIKDVIISRLVGEIRVQGRTFRTLTKASVNFETLSLRSSEFPLHPSEMTVSEVLREFDLIRKGYSDISNNLHRISGDFQTHRSNLEKELHMLHQEAADLRHRAGAEKSGAIKTGLLAGFGVGSLSNTTLYIIAPSLDGGLTLFATIITGGVLGWYYGNKLGAKLRQEAEIKEQRIHDLKNNTEYIDFVVKEVNDFDKGIGLFKDSWAKQFKHAPVSKQVINKIKKENLEMNNLSVKSLLASWTHAKSKLPNYQNHACL</sequence>
<keyword evidence="1" id="KW-0812">Transmembrane</keyword>
<feature type="transmembrane region" description="Helical" evidence="1">
    <location>
        <begin position="124"/>
        <end position="147"/>
    </location>
</feature>